<name>A0A9W7TDS0_TRIRA</name>
<feature type="chain" id="PRO_5040724413" evidence="9">
    <location>
        <begin position="38"/>
        <end position="116"/>
    </location>
</feature>
<evidence type="ECO:0000259" key="10">
    <source>
        <dbReference type="Pfam" id="PF03002"/>
    </source>
</evidence>
<keyword evidence="8" id="KW-1015">Disulfide bond</keyword>
<sequence>MGAGWDLSSATDRSVFIMRVLLALFPLLLMVWNSTEALPVQDKLSHTNEVLTEDQKDLLKKMMTDMEELNLTDKELKDLDPDLVNGTLEERSTFEKTEPKDKSPCKLFFWKTFSSC</sequence>
<keyword evidence="7 9" id="KW-0732">Signal</keyword>
<evidence type="ECO:0000256" key="9">
    <source>
        <dbReference type="SAM" id="SignalP"/>
    </source>
</evidence>
<comment type="function">
    <text evidence="1">Somatostatin inhibits the release of somatotropin.</text>
</comment>
<keyword evidence="4" id="KW-0964">Secreted</keyword>
<evidence type="ECO:0000256" key="2">
    <source>
        <dbReference type="ARBA" id="ARBA00004613"/>
    </source>
</evidence>
<dbReference type="GO" id="GO:0001664">
    <property type="term" value="F:G protein-coupled receptor binding"/>
    <property type="evidence" value="ECO:0007669"/>
    <property type="project" value="TreeGrafter"/>
</dbReference>
<reference evidence="11" key="1">
    <citation type="submission" date="2021-02" db="EMBL/GenBank/DDBJ databases">
        <title>Comparative genomics reveals that relaxation of natural selection precedes convergent phenotypic evolution of cavefish.</title>
        <authorList>
            <person name="Peng Z."/>
        </authorList>
    </citation>
    <scope>NUCLEOTIDE SEQUENCE</scope>
    <source>
        <tissue evidence="11">Muscle</tissue>
    </source>
</reference>
<dbReference type="Pfam" id="PF03002">
    <property type="entry name" value="Somatostatin"/>
    <property type="match status" value="1"/>
</dbReference>
<gene>
    <name evidence="11" type="ORF">IRJ41_014893</name>
</gene>
<dbReference type="GO" id="GO:0007193">
    <property type="term" value="P:adenylate cyclase-inhibiting G protein-coupled receptor signaling pathway"/>
    <property type="evidence" value="ECO:0007669"/>
    <property type="project" value="TreeGrafter"/>
</dbReference>
<dbReference type="EMBL" id="JAFHDT010000021">
    <property type="protein sequence ID" value="KAI7794244.1"/>
    <property type="molecule type" value="Genomic_DNA"/>
</dbReference>
<dbReference type="InterPro" id="IPR004250">
    <property type="entry name" value="Somatostatin"/>
</dbReference>
<keyword evidence="6" id="KW-0372">Hormone</keyword>
<keyword evidence="5" id="KW-0165">Cleavage on pair of basic residues</keyword>
<evidence type="ECO:0000256" key="3">
    <source>
        <dbReference type="ARBA" id="ARBA00008327"/>
    </source>
</evidence>
<dbReference type="Proteomes" id="UP001059041">
    <property type="component" value="Linkage Group LG21"/>
</dbReference>
<evidence type="ECO:0000256" key="5">
    <source>
        <dbReference type="ARBA" id="ARBA00022685"/>
    </source>
</evidence>
<organism evidence="11 12">
    <name type="scientific">Triplophysa rosa</name>
    <name type="common">Cave loach</name>
    <dbReference type="NCBI Taxonomy" id="992332"/>
    <lineage>
        <taxon>Eukaryota</taxon>
        <taxon>Metazoa</taxon>
        <taxon>Chordata</taxon>
        <taxon>Craniata</taxon>
        <taxon>Vertebrata</taxon>
        <taxon>Euteleostomi</taxon>
        <taxon>Actinopterygii</taxon>
        <taxon>Neopterygii</taxon>
        <taxon>Teleostei</taxon>
        <taxon>Ostariophysi</taxon>
        <taxon>Cypriniformes</taxon>
        <taxon>Nemacheilidae</taxon>
        <taxon>Triplophysa</taxon>
    </lineage>
</organism>
<accession>A0A9W7TDS0</accession>
<feature type="signal peptide" evidence="9">
    <location>
        <begin position="1"/>
        <end position="37"/>
    </location>
</feature>
<comment type="caution">
    <text evidence="11">The sequence shown here is derived from an EMBL/GenBank/DDBJ whole genome shotgun (WGS) entry which is preliminary data.</text>
</comment>
<dbReference type="OrthoDB" id="9438385at2759"/>
<evidence type="ECO:0000256" key="4">
    <source>
        <dbReference type="ARBA" id="ARBA00022525"/>
    </source>
</evidence>
<dbReference type="GO" id="GO:0005615">
    <property type="term" value="C:extracellular space"/>
    <property type="evidence" value="ECO:0007669"/>
    <property type="project" value="TreeGrafter"/>
</dbReference>
<dbReference type="PANTHER" id="PTHR10558">
    <property type="entry name" value="SOMATOSTATIN"/>
    <property type="match status" value="1"/>
</dbReference>
<evidence type="ECO:0000313" key="12">
    <source>
        <dbReference type="Proteomes" id="UP001059041"/>
    </source>
</evidence>
<dbReference type="InterPro" id="IPR018142">
    <property type="entry name" value="Somatostatin/Cortistatin_C"/>
</dbReference>
<proteinExistence type="inferred from homology"/>
<evidence type="ECO:0000256" key="7">
    <source>
        <dbReference type="ARBA" id="ARBA00022729"/>
    </source>
</evidence>
<dbReference type="PANTHER" id="PTHR10558:SF1">
    <property type="entry name" value="CORTISTATIN"/>
    <property type="match status" value="1"/>
</dbReference>
<comment type="subcellular location">
    <subcellularLocation>
        <location evidence="2">Secreted</location>
    </subcellularLocation>
</comment>
<evidence type="ECO:0000256" key="8">
    <source>
        <dbReference type="ARBA" id="ARBA00023157"/>
    </source>
</evidence>
<dbReference type="AlphaFoldDB" id="A0A9W7TDS0"/>
<keyword evidence="12" id="KW-1185">Reference proteome</keyword>
<evidence type="ECO:0000256" key="1">
    <source>
        <dbReference type="ARBA" id="ARBA00003524"/>
    </source>
</evidence>
<dbReference type="GO" id="GO:0030334">
    <property type="term" value="P:regulation of cell migration"/>
    <property type="evidence" value="ECO:0007669"/>
    <property type="project" value="TreeGrafter"/>
</dbReference>
<feature type="domain" description="Somatostatin/Cortistatin C-terminal" evidence="10">
    <location>
        <begin position="101"/>
        <end position="116"/>
    </location>
</feature>
<evidence type="ECO:0000313" key="11">
    <source>
        <dbReference type="EMBL" id="KAI7794244.1"/>
    </source>
</evidence>
<dbReference type="GO" id="GO:0005184">
    <property type="term" value="F:neuropeptide hormone activity"/>
    <property type="evidence" value="ECO:0007669"/>
    <property type="project" value="TreeGrafter"/>
</dbReference>
<comment type="similarity">
    <text evidence="3">Belongs to the somatostatin family.</text>
</comment>
<evidence type="ECO:0000256" key="6">
    <source>
        <dbReference type="ARBA" id="ARBA00022702"/>
    </source>
</evidence>
<protein>
    <submittedName>
        <fullName evidence="11">Somatostatin 6</fullName>
    </submittedName>
</protein>